<dbReference type="AlphaFoldDB" id="A0A100IMI7"/>
<dbReference type="InterPro" id="IPR032675">
    <property type="entry name" value="LRR_dom_sf"/>
</dbReference>
<dbReference type="VEuPathDB" id="FungiDB:M747DRAFT_273930"/>
<proteinExistence type="predicted"/>
<dbReference type="Gene3D" id="3.80.10.10">
    <property type="entry name" value="Ribonuclease Inhibitor"/>
    <property type="match status" value="1"/>
</dbReference>
<evidence type="ECO:0000313" key="2">
    <source>
        <dbReference type="Proteomes" id="UP000068243"/>
    </source>
</evidence>
<gene>
    <name evidence="1" type="ORF">ABL_06600</name>
</gene>
<dbReference type="Proteomes" id="UP000068243">
    <property type="component" value="Unassembled WGS sequence"/>
</dbReference>
<dbReference type="VEuPathDB" id="FungiDB:ATCC64974_62880"/>
<name>A0A100IMI7_ASPNG</name>
<accession>A0A100IMI7</accession>
<evidence type="ECO:0008006" key="3">
    <source>
        <dbReference type="Google" id="ProtNLM"/>
    </source>
</evidence>
<comment type="caution">
    <text evidence="1">The sequence shown here is derived from an EMBL/GenBank/DDBJ whole genome shotgun (WGS) entry which is preliminary data.</text>
</comment>
<organism evidence="1 2">
    <name type="scientific">Aspergillus niger</name>
    <dbReference type="NCBI Taxonomy" id="5061"/>
    <lineage>
        <taxon>Eukaryota</taxon>
        <taxon>Fungi</taxon>
        <taxon>Dikarya</taxon>
        <taxon>Ascomycota</taxon>
        <taxon>Pezizomycotina</taxon>
        <taxon>Eurotiomycetes</taxon>
        <taxon>Eurotiomycetidae</taxon>
        <taxon>Eurotiales</taxon>
        <taxon>Aspergillaceae</taxon>
        <taxon>Aspergillus</taxon>
        <taxon>Aspergillus subgen. Circumdati</taxon>
    </lineage>
</organism>
<reference evidence="2" key="1">
    <citation type="journal article" date="2016" name="Genome Announc.">
        <title>Draft genome sequence of Aspergillus niger strain An76.</title>
        <authorList>
            <person name="Gong W."/>
            <person name="Cheng Z."/>
            <person name="Zhang H."/>
            <person name="Liu L."/>
            <person name="Gao P."/>
            <person name="Wang L."/>
        </authorList>
    </citation>
    <scope>NUCLEOTIDE SEQUENCE [LARGE SCALE GENOMIC DNA]</scope>
    <source>
        <strain evidence="2">An76</strain>
    </source>
</reference>
<sequence>MPNIMPTLDCLPVEVQRLICLFVSAWMGWQQLHKHKLREQQVVDYSWHDLAALSRTCQGWHDLAAAELYRNLRVAFFDQTDLLNAMSELRTDGLGRQYLRFARTLELVCLEEPWLETKTAKRLWQKNNWANKFVLFNPIATADTLIQHSLLETRDLSLGFLNLAVSYYQQQDWEPVISLLSRMKCIRLLSYAMRNMFPTCLYQALQRLHPACRLDIWTPQSPTLDLPGLGRSHPCVGNEFKQPFDLNILRSPALQTINAVYTLNRDAEQGWVYNDEAFGFVCMAPNLKHLLIHDMYGRDENPITKVKKEWQEFSLNTKPPSFTASIETLTFIDYDPHNPHERILLNISTMLNLSNLRSLDMGVHSEPAMLIKAASIMIHLERLHINMLPWNKHMKMHWDVDSEDATWDIEDMISAVRAFRPLRFLCLRGLRSFASLSRIVSHHNTLAGLSIEASDRQRQTPQEGLKYPISNSEHVRLIANLCPRLEELRMPLQRLQGNAQECEIYKALGQLSRLHTVFFDLDCDPRHTPLRDELPSSACLREILINSAIDESLVTEIFNLVFFNQQTRRIKNMRVKLAIGDVFVRELEHVVRQLGRSFLVTRKDFYINENVLVDVTEVGRVAWQLWREDDIGYIRSIHIPKEIKVILEEYWPLQSDSNRSKKWKEFPLLVRSFPLESV</sequence>
<dbReference type="OMA" id="LWREDDI"/>
<dbReference type="VEuPathDB" id="FungiDB:An19g00110"/>
<protein>
    <recommendedName>
        <fullName evidence="3">F-box domain-containing protein</fullName>
    </recommendedName>
</protein>
<dbReference type="OrthoDB" id="3945550at2759"/>
<evidence type="ECO:0000313" key="1">
    <source>
        <dbReference type="EMBL" id="GAQ43939.1"/>
    </source>
</evidence>
<dbReference type="EMBL" id="BCMY01000011">
    <property type="protein sequence ID" value="GAQ43939.1"/>
    <property type="molecule type" value="Genomic_DNA"/>
</dbReference>
<dbReference type="VEuPathDB" id="FungiDB:ASPNIDRAFT2_1090083"/>